<dbReference type="NCBIfam" id="TIGR02824">
    <property type="entry name" value="quinone_pig3"/>
    <property type="match status" value="1"/>
</dbReference>
<dbReference type="PANTHER" id="PTHR48106">
    <property type="entry name" value="QUINONE OXIDOREDUCTASE PIG3-RELATED"/>
    <property type="match status" value="1"/>
</dbReference>
<evidence type="ECO:0000313" key="5">
    <source>
        <dbReference type="Proteomes" id="UP000078386"/>
    </source>
</evidence>
<dbReference type="Proteomes" id="UP000078386">
    <property type="component" value="Unassembled WGS sequence"/>
</dbReference>
<keyword evidence="2 4" id="KW-0560">Oxidoreductase</keyword>
<feature type="domain" description="Enoyl reductase (ER)" evidence="3">
    <location>
        <begin position="17"/>
        <end position="330"/>
    </location>
</feature>
<dbReference type="GO" id="GO:0070402">
    <property type="term" value="F:NADPH binding"/>
    <property type="evidence" value="ECO:0007669"/>
    <property type="project" value="TreeGrafter"/>
</dbReference>
<dbReference type="Pfam" id="PF13602">
    <property type="entry name" value="ADH_zinc_N_2"/>
    <property type="match status" value="1"/>
</dbReference>
<keyword evidence="1" id="KW-0521">NADP</keyword>
<proteinExistence type="predicted"/>
<evidence type="ECO:0000313" key="4">
    <source>
        <dbReference type="EMBL" id="OAT44083.1"/>
    </source>
</evidence>
<dbReference type="Gene3D" id="3.90.180.10">
    <property type="entry name" value="Medium-chain alcohol dehydrogenases, catalytic domain"/>
    <property type="match status" value="1"/>
</dbReference>
<keyword evidence="4" id="KW-0808">Transferase</keyword>
<dbReference type="AlphaFoldDB" id="A0A1B7J7X1"/>
<dbReference type="EC" id="2.3.1.-" evidence="4"/>
<dbReference type="InterPro" id="IPR011032">
    <property type="entry name" value="GroES-like_sf"/>
</dbReference>
<keyword evidence="4" id="KW-0012">Acyltransferase</keyword>
<dbReference type="SMART" id="SM00829">
    <property type="entry name" value="PKS_ER"/>
    <property type="match status" value="1"/>
</dbReference>
<evidence type="ECO:0000259" key="3">
    <source>
        <dbReference type="SMART" id="SM00829"/>
    </source>
</evidence>
<dbReference type="EC" id="1.6.5.5" evidence="4"/>
<dbReference type="PANTHER" id="PTHR48106:SF8">
    <property type="entry name" value="OS02G0805600 PROTEIN"/>
    <property type="match status" value="1"/>
</dbReference>
<dbReference type="CDD" id="cd05276">
    <property type="entry name" value="p53_inducible_oxidoreductase"/>
    <property type="match status" value="1"/>
</dbReference>
<dbReference type="InterPro" id="IPR013154">
    <property type="entry name" value="ADH-like_N"/>
</dbReference>
<dbReference type="Gene3D" id="3.40.50.720">
    <property type="entry name" value="NAD(P)-binding Rossmann-like Domain"/>
    <property type="match status" value="1"/>
</dbReference>
<dbReference type="SUPFAM" id="SSF50129">
    <property type="entry name" value="GroES-like"/>
    <property type="match status" value="1"/>
</dbReference>
<keyword evidence="5" id="KW-1185">Reference proteome</keyword>
<organism evidence="4 5">
    <name type="scientific">Kluyvera georgiana ATCC 51603</name>
    <dbReference type="NCBI Taxonomy" id="1354264"/>
    <lineage>
        <taxon>Bacteria</taxon>
        <taxon>Pseudomonadati</taxon>
        <taxon>Pseudomonadota</taxon>
        <taxon>Gammaproteobacteria</taxon>
        <taxon>Enterobacterales</taxon>
        <taxon>Enterobacteriaceae</taxon>
        <taxon>Kluyvera</taxon>
    </lineage>
</organism>
<dbReference type="GO" id="GO:0003960">
    <property type="term" value="F:quinone reductase (NADPH) activity"/>
    <property type="evidence" value="ECO:0007669"/>
    <property type="project" value="UniProtKB-EC"/>
</dbReference>
<dbReference type="PATRIC" id="fig|1354264.4.peg.4919"/>
<evidence type="ECO:0000256" key="1">
    <source>
        <dbReference type="ARBA" id="ARBA00022857"/>
    </source>
</evidence>
<dbReference type="Pfam" id="PF08240">
    <property type="entry name" value="ADH_N"/>
    <property type="match status" value="1"/>
</dbReference>
<dbReference type="SUPFAM" id="SSF51735">
    <property type="entry name" value="NAD(P)-binding Rossmann-fold domains"/>
    <property type="match status" value="1"/>
</dbReference>
<sequence length="333" mass="35237">MLHTANKMTVIEISEPGGPEVLTPVQTTIPVPKAGEILVRVKAAGVNRPDVIQRQGHYPMPDDVTPIPGLEVAGTVSSIGEGVTGVKIGDRVCALTNGGGYGEYCIVPESQTLPVPDSMSMIAAAALPETLFTVWANLFKIGGATQGQSVLIHGGTSGIGTTALMLCREIGIEAYATAGSDDKCDVIAELGATPVNYRTTDFSDFILKQTDGRGVDIILDIMGASYFSRNMRSLGMDGRLVIIGFLGGAFADQVDLQELALKRAVVTGSTMRARTSVEKAEIANDLLKNIWPILNAGRCHPMIHSTFPLREAARAHALMESGKHVGKIVLTVN</sequence>
<comment type="caution">
    <text evidence="4">The sequence shown here is derived from an EMBL/GenBank/DDBJ whole genome shotgun (WGS) entry which is preliminary data.</text>
</comment>
<evidence type="ECO:0000256" key="2">
    <source>
        <dbReference type="ARBA" id="ARBA00023002"/>
    </source>
</evidence>
<accession>A0A1B7J7X1</accession>
<dbReference type="InterPro" id="IPR020843">
    <property type="entry name" value="ER"/>
</dbReference>
<dbReference type="GO" id="GO:0016746">
    <property type="term" value="F:acyltransferase activity"/>
    <property type="evidence" value="ECO:0007669"/>
    <property type="project" value="UniProtKB-KW"/>
</dbReference>
<name>A0A1B7J7X1_9ENTR</name>
<dbReference type="EC" id="1.-.-.-" evidence="4"/>
<gene>
    <name evidence="4" type="ORF">M989_04715</name>
</gene>
<dbReference type="EMBL" id="LXEU01000110">
    <property type="protein sequence ID" value="OAT44083.1"/>
    <property type="molecule type" value="Genomic_DNA"/>
</dbReference>
<protein>
    <submittedName>
        <fullName evidence="4">Quinone oxidoreductase</fullName>
        <ecNumber evidence="4">1.-.-.-</ecNumber>
        <ecNumber evidence="4">1.6.5.5</ecNumber>
        <ecNumber evidence="4">2.3.1.-</ecNumber>
    </submittedName>
</protein>
<reference evidence="4 5" key="1">
    <citation type="submission" date="2016-04" db="EMBL/GenBank/DDBJ databases">
        <title>ATOL: Assembling a taxonomically balanced genome-scale reconstruction of the evolutionary history of the Enterobacteriaceae.</title>
        <authorList>
            <person name="Plunkett G.III."/>
            <person name="Neeno-Eckwall E.C."/>
            <person name="Glasner J.D."/>
            <person name="Perna N.T."/>
        </authorList>
    </citation>
    <scope>NUCLEOTIDE SEQUENCE [LARGE SCALE GENOMIC DNA]</scope>
    <source>
        <strain evidence="4 5">ATCC 51603</strain>
    </source>
</reference>
<dbReference type="InterPro" id="IPR036291">
    <property type="entry name" value="NAD(P)-bd_dom_sf"/>
</dbReference>
<dbReference type="InterPro" id="IPR014189">
    <property type="entry name" value="Quinone_OxRdtase_PIG3"/>
</dbReference>